<dbReference type="Proteomes" id="UP000199005">
    <property type="component" value="Unassembled WGS sequence"/>
</dbReference>
<sequence length="132" mass="13684">MKKLGTLALTVTLLAAGAANAAEVLEEVKVQTTGKSTGSMTGMMIGGVGGPIGALIGAGVGALFGGTAQETTGLSERAYKVRIADGHEKIVRSSEELAIGEEVDVRGRRAFRTSDMAVADKSTYRNAYSYRD</sequence>
<dbReference type="Proteomes" id="UP000199267">
    <property type="component" value="Unassembled WGS sequence"/>
</dbReference>
<protein>
    <recommendedName>
        <fullName evidence="8">Outer membrane lipoprotein SlyB</fullName>
    </recommendedName>
</protein>
<proteinExistence type="predicted"/>
<accession>A0A1H6VN60</accession>
<evidence type="ECO:0000313" key="5">
    <source>
        <dbReference type="Proteomes" id="UP000199005"/>
    </source>
</evidence>
<dbReference type="EMBL" id="FNYQ01000008">
    <property type="protein sequence ID" value="SEI54098.1"/>
    <property type="molecule type" value="Genomic_DNA"/>
</dbReference>
<evidence type="ECO:0000256" key="1">
    <source>
        <dbReference type="SAM" id="SignalP"/>
    </source>
</evidence>
<evidence type="ECO:0000313" key="7">
    <source>
        <dbReference type="Proteomes" id="UP000199267"/>
    </source>
</evidence>
<reference evidence="5 6" key="1">
    <citation type="submission" date="2016-10" db="EMBL/GenBank/DDBJ databases">
        <authorList>
            <person name="de Groot N.N."/>
        </authorList>
    </citation>
    <scope>NUCLEOTIDE SEQUENCE [LARGE SCALE GENOMIC DNA]</scope>
    <source>
        <strain evidence="3 5">DSM 1041</strain>
        <strain evidence="2 6">DSM 373</strain>
        <strain evidence="4 7">DSM 378</strain>
    </source>
</reference>
<dbReference type="RefSeq" id="WP_090620757.1">
    <property type="nucleotide sequence ID" value="NZ_FNYO01000034.1"/>
</dbReference>
<organism evidence="3 5">
    <name type="scientific">Azotobacter beijerinckii</name>
    <dbReference type="NCBI Taxonomy" id="170623"/>
    <lineage>
        <taxon>Bacteria</taxon>
        <taxon>Pseudomonadati</taxon>
        <taxon>Pseudomonadota</taxon>
        <taxon>Gammaproteobacteria</taxon>
        <taxon>Pseudomonadales</taxon>
        <taxon>Pseudomonadaceae</taxon>
        <taxon>Azotobacter</taxon>
    </lineage>
</organism>
<evidence type="ECO:0000313" key="4">
    <source>
        <dbReference type="EMBL" id="SEQ36566.1"/>
    </source>
</evidence>
<evidence type="ECO:0000313" key="6">
    <source>
        <dbReference type="Proteomes" id="UP000199250"/>
    </source>
</evidence>
<keyword evidence="1" id="KW-0732">Signal</keyword>
<dbReference type="EMBL" id="FOFJ01000010">
    <property type="protein sequence ID" value="SEQ36566.1"/>
    <property type="molecule type" value="Genomic_DNA"/>
</dbReference>
<evidence type="ECO:0000313" key="3">
    <source>
        <dbReference type="EMBL" id="SEJ05126.1"/>
    </source>
</evidence>
<dbReference type="AlphaFoldDB" id="A0A1H6VN60"/>
<dbReference type="EMBL" id="FNYO01000034">
    <property type="protein sequence ID" value="SEJ05126.1"/>
    <property type="molecule type" value="Genomic_DNA"/>
</dbReference>
<feature type="chain" id="PRO_5011394571" description="Outer membrane lipoprotein SlyB" evidence="1">
    <location>
        <begin position="22"/>
        <end position="132"/>
    </location>
</feature>
<gene>
    <name evidence="2" type="ORF">SAMN04244572_00771</name>
    <name evidence="4" type="ORF">SAMN04244573_01450</name>
    <name evidence="3" type="ORF">SAMN04244579_02937</name>
</gene>
<dbReference type="Proteomes" id="UP000199250">
    <property type="component" value="Unassembled WGS sequence"/>
</dbReference>
<evidence type="ECO:0008006" key="8">
    <source>
        <dbReference type="Google" id="ProtNLM"/>
    </source>
</evidence>
<name>A0A1H6VN60_9GAMM</name>
<evidence type="ECO:0000313" key="2">
    <source>
        <dbReference type="EMBL" id="SEI54098.1"/>
    </source>
</evidence>
<dbReference type="OrthoDB" id="7033369at2"/>
<feature type="signal peptide" evidence="1">
    <location>
        <begin position="1"/>
        <end position="21"/>
    </location>
</feature>